<feature type="region of interest" description="Disordered" evidence="1">
    <location>
        <begin position="1"/>
        <end position="22"/>
    </location>
</feature>
<feature type="compositionally biased region" description="Acidic residues" evidence="1">
    <location>
        <begin position="322"/>
        <end position="336"/>
    </location>
</feature>
<evidence type="ECO:0000313" key="3">
    <source>
        <dbReference type="Proteomes" id="UP001604336"/>
    </source>
</evidence>
<evidence type="ECO:0000313" key="2">
    <source>
        <dbReference type="EMBL" id="KAL2471755.1"/>
    </source>
</evidence>
<sequence length="336" mass="38400">MADVLNYGGDGGDEPPHQHANRLQADCQTAPAAKKRGPSRSLHLVKMFQSNEKKPLPIDFDTKEGTYLPTGENQKYLSRVVGTHVRQFVHPYFDRWTNVPEEQKARATSCVYEFFDVNPRRYSKADYKLIVDGIEDTAARRYRQYKADVNAYIRDKGTAVPYRGLTIDRDRQTQEWPSVIETFKVNHQRNGEWVNERAAQDYEKMVEEREEQAQKASSSRVAVNEHDVVLKVLGERRGHLHAVGRVLRGTSRSHSSTTRLRDQHSTSQSTKATNALKSKMETYMHQMNEFITLLTSNLQSVMPGIQLSTPPPPPPLSPMHEEELDSSNDEDYLSDL</sequence>
<dbReference type="PANTHER" id="PTHR33499:SF11">
    <property type="entry name" value="NO APICAL MERISTEM-ASSOCIATED C-TERMINAL DOMAIN-CONTAINING PROTEIN"/>
    <property type="match status" value="1"/>
</dbReference>
<feature type="compositionally biased region" description="Low complexity" evidence="1">
    <location>
        <begin position="248"/>
        <end position="258"/>
    </location>
</feature>
<dbReference type="EMBL" id="JBFOLK010000012">
    <property type="protein sequence ID" value="KAL2471755.1"/>
    <property type="molecule type" value="Genomic_DNA"/>
</dbReference>
<feature type="region of interest" description="Disordered" evidence="1">
    <location>
        <begin position="303"/>
        <end position="336"/>
    </location>
</feature>
<organism evidence="2 3">
    <name type="scientific">Abeliophyllum distichum</name>
    <dbReference type="NCBI Taxonomy" id="126358"/>
    <lineage>
        <taxon>Eukaryota</taxon>
        <taxon>Viridiplantae</taxon>
        <taxon>Streptophyta</taxon>
        <taxon>Embryophyta</taxon>
        <taxon>Tracheophyta</taxon>
        <taxon>Spermatophyta</taxon>
        <taxon>Magnoliopsida</taxon>
        <taxon>eudicotyledons</taxon>
        <taxon>Gunneridae</taxon>
        <taxon>Pentapetalae</taxon>
        <taxon>asterids</taxon>
        <taxon>lamiids</taxon>
        <taxon>Lamiales</taxon>
        <taxon>Oleaceae</taxon>
        <taxon>Forsythieae</taxon>
        <taxon>Abeliophyllum</taxon>
    </lineage>
</organism>
<name>A0ABD1Q6E3_9LAMI</name>
<reference evidence="3" key="1">
    <citation type="submission" date="2024-07" db="EMBL/GenBank/DDBJ databases">
        <title>Two chromosome-level genome assemblies of Korean endemic species Abeliophyllum distichum and Forsythia ovata (Oleaceae).</title>
        <authorList>
            <person name="Jang H."/>
        </authorList>
    </citation>
    <scope>NUCLEOTIDE SEQUENCE [LARGE SCALE GENOMIC DNA]</scope>
</reference>
<dbReference type="AlphaFoldDB" id="A0ABD1Q6E3"/>
<evidence type="ECO:0008006" key="4">
    <source>
        <dbReference type="Google" id="ProtNLM"/>
    </source>
</evidence>
<gene>
    <name evidence="2" type="ORF">Adt_39891</name>
</gene>
<proteinExistence type="predicted"/>
<keyword evidence="3" id="KW-1185">Reference proteome</keyword>
<protein>
    <recommendedName>
        <fullName evidence="4">Transposase, Ptta/En/Spm, plant</fullName>
    </recommendedName>
</protein>
<dbReference type="Proteomes" id="UP001604336">
    <property type="component" value="Unassembled WGS sequence"/>
</dbReference>
<dbReference type="PANTHER" id="PTHR33499">
    <property type="entry name" value="OS12G0282400 PROTEIN-RELATED"/>
    <property type="match status" value="1"/>
</dbReference>
<evidence type="ECO:0000256" key="1">
    <source>
        <dbReference type="SAM" id="MobiDB-lite"/>
    </source>
</evidence>
<accession>A0ABD1Q6E3</accession>
<feature type="region of interest" description="Disordered" evidence="1">
    <location>
        <begin position="245"/>
        <end position="272"/>
    </location>
</feature>
<comment type="caution">
    <text evidence="2">The sequence shown here is derived from an EMBL/GenBank/DDBJ whole genome shotgun (WGS) entry which is preliminary data.</text>
</comment>